<comment type="caution">
    <text evidence="1">The sequence shown here is derived from an EMBL/GenBank/DDBJ whole genome shotgun (WGS) entry which is preliminary data.</text>
</comment>
<gene>
    <name evidence="1" type="ORF">Q7C36_018576</name>
</gene>
<organism evidence="1 2">
    <name type="scientific">Tachysurus vachellii</name>
    <name type="common">Darkbarbel catfish</name>
    <name type="synonym">Pelteobagrus vachellii</name>
    <dbReference type="NCBI Taxonomy" id="175792"/>
    <lineage>
        <taxon>Eukaryota</taxon>
        <taxon>Metazoa</taxon>
        <taxon>Chordata</taxon>
        <taxon>Craniata</taxon>
        <taxon>Vertebrata</taxon>
        <taxon>Euteleostomi</taxon>
        <taxon>Actinopterygii</taxon>
        <taxon>Neopterygii</taxon>
        <taxon>Teleostei</taxon>
        <taxon>Ostariophysi</taxon>
        <taxon>Siluriformes</taxon>
        <taxon>Bagridae</taxon>
        <taxon>Tachysurus</taxon>
    </lineage>
</organism>
<dbReference type="EMBL" id="JAVHJS010000019">
    <property type="protein sequence ID" value="KAK2827650.1"/>
    <property type="molecule type" value="Genomic_DNA"/>
</dbReference>
<protein>
    <submittedName>
        <fullName evidence="1">Uncharacterized protein</fullName>
    </submittedName>
</protein>
<accession>A0AA88S3V4</accession>
<evidence type="ECO:0000313" key="2">
    <source>
        <dbReference type="Proteomes" id="UP001187315"/>
    </source>
</evidence>
<dbReference type="Proteomes" id="UP001187315">
    <property type="component" value="Unassembled WGS sequence"/>
</dbReference>
<keyword evidence="2" id="KW-1185">Reference proteome</keyword>
<proteinExistence type="predicted"/>
<dbReference type="AlphaFoldDB" id="A0AA88S3V4"/>
<reference evidence="1" key="1">
    <citation type="submission" date="2023-08" db="EMBL/GenBank/DDBJ databases">
        <title>Pelteobagrus vachellii genome.</title>
        <authorList>
            <person name="Liu H."/>
        </authorList>
    </citation>
    <scope>NUCLEOTIDE SEQUENCE</scope>
    <source>
        <strain evidence="1">PRFRI_2022a</strain>
        <tissue evidence="1">Muscle</tissue>
    </source>
</reference>
<evidence type="ECO:0000313" key="1">
    <source>
        <dbReference type="EMBL" id="KAK2827650.1"/>
    </source>
</evidence>
<name>A0AA88S3V4_TACVA</name>
<sequence>MEQCAFTRCSFSPHPRLHLCACALLTSTPHFSAWSLSIKTCTVYRFNVNTKTWCFSRTRLFWANRVWSTRRVKNTPTESRSG</sequence>